<dbReference type="AlphaFoldDB" id="A0A0D2EVC3"/>
<evidence type="ECO:0000313" key="4">
    <source>
        <dbReference type="Proteomes" id="UP000054342"/>
    </source>
</evidence>
<keyword evidence="2" id="KW-1133">Transmembrane helix</keyword>
<accession>A0A0D2EVC3</accession>
<dbReference type="STRING" id="348802.A0A0D2EVC3"/>
<keyword evidence="2" id="KW-0812">Transmembrane</keyword>
<dbReference type="EMBL" id="KN847322">
    <property type="protein sequence ID" value="KIW51804.1"/>
    <property type="molecule type" value="Genomic_DNA"/>
</dbReference>
<dbReference type="Proteomes" id="UP000054342">
    <property type="component" value="Unassembled WGS sequence"/>
</dbReference>
<keyword evidence="2" id="KW-0472">Membrane</keyword>
<evidence type="ECO:0000256" key="1">
    <source>
        <dbReference type="SAM" id="MobiDB-lite"/>
    </source>
</evidence>
<feature type="transmembrane region" description="Helical" evidence="2">
    <location>
        <begin position="72"/>
        <end position="101"/>
    </location>
</feature>
<dbReference type="GeneID" id="25332398"/>
<sequence length="254" mass="26331">MDGLQVDDSSREKMYMSNDSSKMVAPNSYPINTPTSQYQPPHPQPTQTLPTYQNDAPMPQRPQMPWGLSLRAYTFLIIGITAVVLGAALGGGLGGAIAAVANDNKSSPTATVTATVTNAAATATGSSAATASVTGAVKNYSPVLPAQVNTTALDCTDQATITSYSGDAYTLSCNTNYGGNDIVSFIAYTLDTCINACSNMNSIAGNTTCHGIMFNANMEHIYSENMGNCWLKSLMASASEDGLPPSVGAVLATS</sequence>
<keyword evidence="4" id="KW-1185">Reference proteome</keyword>
<gene>
    <name evidence="3" type="ORF">PV05_10490</name>
</gene>
<evidence type="ECO:0008006" key="5">
    <source>
        <dbReference type="Google" id="ProtNLM"/>
    </source>
</evidence>
<feature type="compositionally biased region" description="Low complexity" evidence="1">
    <location>
        <begin position="33"/>
        <end position="53"/>
    </location>
</feature>
<feature type="region of interest" description="Disordered" evidence="1">
    <location>
        <begin position="1"/>
        <end position="60"/>
    </location>
</feature>
<dbReference type="HOGENOM" id="CLU_081024_0_0_1"/>
<evidence type="ECO:0000313" key="3">
    <source>
        <dbReference type="EMBL" id="KIW51804.1"/>
    </source>
</evidence>
<dbReference type="OrthoDB" id="5358884at2759"/>
<dbReference type="RefSeq" id="XP_013312388.1">
    <property type="nucleotide sequence ID" value="XM_013456934.1"/>
</dbReference>
<evidence type="ECO:0000256" key="2">
    <source>
        <dbReference type="SAM" id="Phobius"/>
    </source>
</evidence>
<name>A0A0D2EVC3_9EURO</name>
<protein>
    <recommendedName>
        <fullName evidence="5">Apple domain-containing protein</fullName>
    </recommendedName>
</protein>
<proteinExistence type="predicted"/>
<organism evidence="3 4">
    <name type="scientific">Exophiala xenobiotica</name>
    <dbReference type="NCBI Taxonomy" id="348802"/>
    <lineage>
        <taxon>Eukaryota</taxon>
        <taxon>Fungi</taxon>
        <taxon>Dikarya</taxon>
        <taxon>Ascomycota</taxon>
        <taxon>Pezizomycotina</taxon>
        <taxon>Eurotiomycetes</taxon>
        <taxon>Chaetothyriomycetidae</taxon>
        <taxon>Chaetothyriales</taxon>
        <taxon>Herpotrichiellaceae</taxon>
        <taxon>Exophiala</taxon>
    </lineage>
</organism>
<reference evidence="3 4" key="1">
    <citation type="submission" date="2015-01" db="EMBL/GenBank/DDBJ databases">
        <title>The Genome Sequence of Exophiala xenobiotica CBS118157.</title>
        <authorList>
            <consortium name="The Broad Institute Genomics Platform"/>
            <person name="Cuomo C."/>
            <person name="de Hoog S."/>
            <person name="Gorbushina A."/>
            <person name="Stielow B."/>
            <person name="Teixiera M."/>
            <person name="Abouelleil A."/>
            <person name="Chapman S.B."/>
            <person name="Priest M."/>
            <person name="Young S.K."/>
            <person name="Wortman J."/>
            <person name="Nusbaum C."/>
            <person name="Birren B."/>
        </authorList>
    </citation>
    <scope>NUCLEOTIDE SEQUENCE [LARGE SCALE GENOMIC DNA]</scope>
    <source>
        <strain evidence="3 4">CBS 118157</strain>
    </source>
</reference>